<gene>
    <name evidence="6" type="ORF">B1A_13219</name>
</gene>
<feature type="transmembrane region" description="Helical" evidence="5">
    <location>
        <begin position="158"/>
        <end position="180"/>
    </location>
</feature>
<dbReference type="NCBIfam" id="NF001325">
    <property type="entry name" value="PRK00259.1-3"/>
    <property type="match status" value="1"/>
</dbReference>
<protein>
    <submittedName>
        <fullName evidence="6">Intracellular septation protein A</fullName>
    </submittedName>
</protein>
<feature type="transmembrane region" description="Helical" evidence="5">
    <location>
        <begin position="20"/>
        <end position="49"/>
    </location>
</feature>
<organism evidence="6">
    <name type="scientific">mine drainage metagenome</name>
    <dbReference type="NCBI Taxonomy" id="410659"/>
    <lineage>
        <taxon>unclassified sequences</taxon>
        <taxon>metagenomes</taxon>
        <taxon>ecological metagenomes</taxon>
    </lineage>
</organism>
<evidence type="ECO:0000256" key="3">
    <source>
        <dbReference type="ARBA" id="ARBA00022989"/>
    </source>
</evidence>
<comment type="caution">
    <text evidence="6">The sequence shown here is derived from an EMBL/GenBank/DDBJ whole genome shotgun (WGS) entry which is preliminary data.</text>
</comment>
<reference evidence="6" key="2">
    <citation type="journal article" date="2014" name="ISME J.">
        <title>Microbial stratification in low pH oxic and suboxic macroscopic growths along an acid mine drainage.</title>
        <authorList>
            <person name="Mendez-Garcia C."/>
            <person name="Mesa V."/>
            <person name="Sprenger R.R."/>
            <person name="Richter M."/>
            <person name="Diez M.S."/>
            <person name="Solano J."/>
            <person name="Bargiela R."/>
            <person name="Golyshina O.V."/>
            <person name="Manteca A."/>
            <person name="Ramos J.L."/>
            <person name="Gallego J.R."/>
            <person name="Llorente I."/>
            <person name="Martins Dos Santos V.A."/>
            <person name="Jensen O.N."/>
            <person name="Pelaez A.I."/>
            <person name="Sanchez J."/>
            <person name="Ferrer M."/>
        </authorList>
    </citation>
    <scope>NUCLEOTIDE SEQUENCE</scope>
</reference>
<evidence type="ECO:0000256" key="1">
    <source>
        <dbReference type="ARBA" id="ARBA00022475"/>
    </source>
</evidence>
<dbReference type="NCBIfam" id="TIGR00997">
    <property type="entry name" value="ispZ"/>
    <property type="match status" value="1"/>
</dbReference>
<keyword evidence="1" id="KW-1003">Cell membrane</keyword>
<dbReference type="Pfam" id="PF04279">
    <property type="entry name" value="IspA"/>
    <property type="match status" value="1"/>
</dbReference>
<evidence type="ECO:0000256" key="4">
    <source>
        <dbReference type="ARBA" id="ARBA00023136"/>
    </source>
</evidence>
<evidence type="ECO:0000256" key="2">
    <source>
        <dbReference type="ARBA" id="ARBA00022692"/>
    </source>
</evidence>
<dbReference type="AlphaFoldDB" id="T1BDE8"/>
<accession>T1BDE8</accession>
<proteinExistence type="inferred from homology"/>
<feature type="transmembrane region" description="Helical" evidence="5">
    <location>
        <begin position="121"/>
        <end position="137"/>
    </location>
</feature>
<keyword evidence="4 5" id="KW-0472">Membrane</keyword>
<sequence length="218" mass="25137">MMRESTSSHDSTNLDNKLFLWYIAFIPDFYCVRMKFLFDIFPVVLFFIAYQWGGIYWATGTAIAASILQIGSLLLCRKPVDLTAWIGFSVITIFGGLTLWTHLHPIPGLEATVFIRWKPTVLYWIFAAILALGPLLLKRNPLKAVLSHQMHLPEPIWTRLNLAWSFFFMVLGLLNLYVAFSYPEAIWVKFKVFGLMALMVVFVIAQGIYLSRFLEDRT</sequence>
<feature type="transmembrane region" description="Helical" evidence="5">
    <location>
        <begin position="192"/>
        <end position="210"/>
    </location>
</feature>
<dbReference type="PANTHER" id="PTHR36917:SF1">
    <property type="entry name" value="INNER MEMBRANE-SPANNING PROTEIN YCIB"/>
    <property type="match status" value="1"/>
</dbReference>
<keyword evidence="2 5" id="KW-0812">Transmembrane</keyword>
<evidence type="ECO:0000313" key="6">
    <source>
        <dbReference type="EMBL" id="EQD51069.1"/>
    </source>
</evidence>
<dbReference type="GO" id="GO:0005886">
    <property type="term" value="C:plasma membrane"/>
    <property type="evidence" value="ECO:0007669"/>
    <property type="project" value="TreeGrafter"/>
</dbReference>
<dbReference type="HAMAP" id="MF_00189">
    <property type="entry name" value="YciB"/>
    <property type="match status" value="1"/>
</dbReference>
<feature type="transmembrane region" description="Helical" evidence="5">
    <location>
        <begin position="55"/>
        <end position="75"/>
    </location>
</feature>
<reference evidence="6" key="1">
    <citation type="submission" date="2013-08" db="EMBL/GenBank/DDBJ databases">
        <authorList>
            <person name="Mendez C."/>
            <person name="Richter M."/>
            <person name="Ferrer M."/>
            <person name="Sanchez J."/>
        </authorList>
    </citation>
    <scope>NUCLEOTIDE SEQUENCE</scope>
</reference>
<dbReference type="EMBL" id="AUZX01009667">
    <property type="protein sequence ID" value="EQD51069.1"/>
    <property type="molecule type" value="Genomic_DNA"/>
</dbReference>
<keyword evidence="3 5" id="KW-1133">Transmembrane helix</keyword>
<name>T1BDE8_9ZZZZ</name>
<feature type="transmembrane region" description="Helical" evidence="5">
    <location>
        <begin position="82"/>
        <end position="101"/>
    </location>
</feature>
<evidence type="ECO:0000256" key="5">
    <source>
        <dbReference type="SAM" id="Phobius"/>
    </source>
</evidence>
<dbReference type="PANTHER" id="PTHR36917">
    <property type="entry name" value="INTRACELLULAR SEPTATION PROTEIN A-RELATED"/>
    <property type="match status" value="1"/>
</dbReference>
<dbReference type="InterPro" id="IPR006008">
    <property type="entry name" value="YciB"/>
</dbReference>